<keyword evidence="8" id="KW-0238">DNA-binding</keyword>
<feature type="region of interest" description="Disordered" evidence="12">
    <location>
        <begin position="49"/>
        <end position="256"/>
    </location>
</feature>
<feature type="compositionally biased region" description="Polar residues" evidence="12">
    <location>
        <begin position="309"/>
        <end position="320"/>
    </location>
</feature>
<feature type="compositionally biased region" description="Basic and acidic residues" evidence="12">
    <location>
        <begin position="682"/>
        <end position="692"/>
    </location>
</feature>
<feature type="compositionally biased region" description="Basic residues" evidence="12">
    <location>
        <begin position="943"/>
        <end position="953"/>
    </location>
</feature>
<dbReference type="FunFam" id="3.30.160.60:FF:000100">
    <property type="entry name" value="Zinc finger 45-like"/>
    <property type="match status" value="1"/>
</dbReference>
<accession>A0A7R8ZQ81</accession>
<dbReference type="InterPro" id="IPR013087">
    <property type="entry name" value="Znf_C2H2_type"/>
</dbReference>
<feature type="region of interest" description="Disordered" evidence="12">
    <location>
        <begin position="309"/>
        <end position="330"/>
    </location>
</feature>
<evidence type="ECO:0000256" key="10">
    <source>
        <dbReference type="ARBA" id="ARBA00023242"/>
    </source>
</evidence>
<evidence type="ECO:0000256" key="5">
    <source>
        <dbReference type="ARBA" id="ARBA00022771"/>
    </source>
</evidence>
<dbReference type="SMART" id="SM00355">
    <property type="entry name" value="ZnF_C2H2"/>
    <property type="match status" value="7"/>
</dbReference>
<dbReference type="FunFam" id="3.30.160.60:FF:002343">
    <property type="entry name" value="Zinc finger protein 33A"/>
    <property type="match status" value="1"/>
</dbReference>
<dbReference type="InterPro" id="IPR036691">
    <property type="entry name" value="Endo/exonu/phosph_ase_sf"/>
</dbReference>
<dbReference type="SUPFAM" id="SSF57667">
    <property type="entry name" value="beta-beta-alpha zinc fingers"/>
    <property type="match status" value="4"/>
</dbReference>
<comment type="similarity">
    <text evidence="11">Belongs to the snail C2H2-type zinc-finger protein family.</text>
</comment>
<feature type="compositionally biased region" description="Basic residues" evidence="12">
    <location>
        <begin position="182"/>
        <end position="197"/>
    </location>
</feature>
<feature type="region of interest" description="Disordered" evidence="12">
    <location>
        <begin position="905"/>
        <end position="953"/>
    </location>
</feature>
<feature type="compositionally biased region" description="Polar residues" evidence="12">
    <location>
        <begin position="111"/>
        <end position="120"/>
    </location>
</feature>
<dbReference type="Pfam" id="PF03372">
    <property type="entry name" value="Exo_endo_phos"/>
    <property type="match status" value="1"/>
</dbReference>
<organism evidence="13">
    <name type="scientific">Cyprideis torosa</name>
    <dbReference type="NCBI Taxonomy" id="163714"/>
    <lineage>
        <taxon>Eukaryota</taxon>
        <taxon>Metazoa</taxon>
        <taxon>Ecdysozoa</taxon>
        <taxon>Arthropoda</taxon>
        <taxon>Crustacea</taxon>
        <taxon>Oligostraca</taxon>
        <taxon>Ostracoda</taxon>
        <taxon>Podocopa</taxon>
        <taxon>Podocopida</taxon>
        <taxon>Cytherocopina</taxon>
        <taxon>Cytheroidea</taxon>
        <taxon>Cytherideidae</taxon>
        <taxon>Cyprideis</taxon>
    </lineage>
</organism>
<dbReference type="InterPro" id="IPR050527">
    <property type="entry name" value="Snail/Krueppel_Znf"/>
</dbReference>
<evidence type="ECO:0000256" key="11">
    <source>
        <dbReference type="ARBA" id="ARBA00037948"/>
    </source>
</evidence>
<feature type="compositionally biased region" description="Basic residues" evidence="12">
    <location>
        <begin position="205"/>
        <end position="220"/>
    </location>
</feature>
<dbReference type="EMBL" id="OB662482">
    <property type="protein sequence ID" value="CAD7230128.1"/>
    <property type="molecule type" value="Genomic_DNA"/>
</dbReference>
<feature type="region of interest" description="Disordered" evidence="12">
    <location>
        <begin position="663"/>
        <end position="692"/>
    </location>
</feature>
<dbReference type="Gene3D" id="3.30.160.60">
    <property type="entry name" value="Classic Zinc Finger"/>
    <property type="match status" value="7"/>
</dbReference>
<dbReference type="PROSITE" id="PS50157">
    <property type="entry name" value="ZINC_FINGER_C2H2_2"/>
    <property type="match status" value="7"/>
</dbReference>
<evidence type="ECO:0000256" key="8">
    <source>
        <dbReference type="ARBA" id="ARBA00023125"/>
    </source>
</evidence>
<dbReference type="GO" id="GO:0005634">
    <property type="term" value="C:nucleus"/>
    <property type="evidence" value="ECO:0007669"/>
    <property type="project" value="UniProtKB-SubCell"/>
</dbReference>
<dbReference type="SUPFAM" id="SSF56219">
    <property type="entry name" value="DNase I-like"/>
    <property type="match status" value="1"/>
</dbReference>
<dbReference type="GO" id="GO:0000978">
    <property type="term" value="F:RNA polymerase II cis-regulatory region sequence-specific DNA binding"/>
    <property type="evidence" value="ECO:0007669"/>
    <property type="project" value="TreeGrafter"/>
</dbReference>
<evidence type="ECO:0000256" key="3">
    <source>
        <dbReference type="ARBA" id="ARBA00022723"/>
    </source>
</evidence>
<evidence type="ECO:0000313" key="13">
    <source>
        <dbReference type="EMBL" id="CAD7230128.1"/>
    </source>
</evidence>
<evidence type="ECO:0000256" key="12">
    <source>
        <dbReference type="SAM" id="MobiDB-lite"/>
    </source>
</evidence>
<dbReference type="PROSITE" id="PS00028">
    <property type="entry name" value="ZINC_FINGER_C2H2_1"/>
    <property type="match status" value="6"/>
</dbReference>
<evidence type="ECO:0000256" key="9">
    <source>
        <dbReference type="ARBA" id="ARBA00023163"/>
    </source>
</evidence>
<evidence type="ECO:0000256" key="4">
    <source>
        <dbReference type="ARBA" id="ARBA00022737"/>
    </source>
</evidence>
<dbReference type="GO" id="GO:0008270">
    <property type="term" value="F:zinc ion binding"/>
    <property type="evidence" value="ECO:0007669"/>
    <property type="project" value="UniProtKB-KW"/>
</dbReference>
<dbReference type="AlphaFoldDB" id="A0A7R8ZQ81"/>
<dbReference type="PANTHER" id="PTHR24388:SF54">
    <property type="entry name" value="PROTEIN ESCARGOT"/>
    <property type="match status" value="1"/>
</dbReference>
<comment type="subcellular location">
    <subcellularLocation>
        <location evidence="1">Nucleus</location>
    </subcellularLocation>
</comment>
<keyword evidence="4" id="KW-0677">Repeat</keyword>
<dbReference type="GO" id="GO:0048598">
    <property type="term" value="P:embryonic morphogenesis"/>
    <property type="evidence" value="ECO:0007669"/>
    <property type="project" value="UniProtKB-ARBA"/>
</dbReference>
<sequence length="1181" mass="133535">MLKLQKEEKWGTRRILVTRRALGNSVTCVRFVVFFVSCQTEFWKTHASLRRSGPKVAEKETKKKGNVPAGRSVTSKDVHSEDSENEDSEEEEIQAIIDGKASDSVEAVEADSTNSSNNHPFGSLSAIETARELHRELRRKLKERSDSSRPESLKGKAGTSSKTKKKSTEKPKPKASGESEKRRKKSSDHSASSKKTKKSADQSSKAKKGKKGAAKKRHQRQKSESDSDSSESSSGGPWTETRQRSHRSDYFDREGKTVPNTSRVNFIVRFFGFGILTDIGVLLKVLILVLLNVQLKVFDEFRSKKNLENSASRQTSFSSQAEEREQQKTAASLVLRQGVSTATATPPSGYLPTAAVFYTKEGSSSKRSRRMSSEEKPPSYPFFPTPGGSGGDFGHGSCPNPNNPFLAPGIPFPPPGFSPAAYRAMMSPWNGPAQGHGQMAGPGMYFRQWGPGQHRFMRSGRNFPPRGQDFAPQNSFIWNQEARMPAGAKADSRKSDRILESYKRYRPWVQLRTEDELRSSAFFRLKMMSFNVLAQDLLEGHRFLYKFCTNEDLTWEVRRERIFQAIKEADPTVLCMQEIQDIAQENDFRPVLTELGYDGLFIERPHLDFFDGVAIYWKKSDLSLVDSECFTYFKSEAEFGSLGLGREGTVGREGRGLCGPCGGCGPPEEKKKTGAEGAQRNETNRARKEKEHEGIPRQIDFVVLVLDLKLADSRHLNRHNVGIVARFRVPGTGLEFCVGTTHLLFNPKRHDVRLAQTQMLLAHLDDLAMEDDGGYTPVFVCGDLNFGPDNPVYSFLRNGSLDVSSVEPWSNDSDGWIPPSVGLSDCSRFERTMDRRKQGPPIYNSGLLSHGFHLASACPHFKNEREVGTTRHRGWCTVDYIFHRSKFKGCCAKRSPQRLIEMAETKMDIEEPSLEPPRSQSETAVKEEAAEATDETGTSGHQQSKRTKRKSKKIKKEPVHYDCAVCGRRFKGRYNLKDHERVHSGERPYSCEWCSKSFSQLVNLEVHLRRHTGDKPFKCTNCHKRFTSGSDLKVHARSQTKERPHECNVCSKRFSQASHLQRHVRIHTGENPFQCLVCGKGFKSRYELRIHARTHTKERPYECNVCSKSFSQAGHLQTHVRIHSGENPFQCLVCGKGFKSRYELRIHARTHTKERPYEWVHEVKQFEESRKGGACWGVAYR</sequence>
<dbReference type="Gene3D" id="3.60.10.10">
    <property type="entry name" value="Endonuclease/exonuclease/phosphatase"/>
    <property type="match status" value="1"/>
</dbReference>
<reference evidence="13" key="1">
    <citation type="submission" date="2020-11" db="EMBL/GenBank/DDBJ databases">
        <authorList>
            <person name="Tran Van P."/>
        </authorList>
    </citation>
    <scope>NUCLEOTIDE SEQUENCE</scope>
</reference>
<name>A0A7R8ZQ81_9CRUS</name>
<keyword evidence="9" id="KW-0804">Transcription</keyword>
<feature type="compositionally biased region" description="Basic and acidic residues" evidence="12">
    <location>
        <begin position="166"/>
        <end position="181"/>
    </location>
</feature>
<proteinExistence type="inferred from homology"/>
<dbReference type="OrthoDB" id="1095242at2759"/>
<dbReference type="InterPro" id="IPR036236">
    <property type="entry name" value="Znf_C2H2_sf"/>
</dbReference>
<keyword evidence="3" id="KW-0479">Metal-binding</keyword>
<evidence type="ECO:0000256" key="6">
    <source>
        <dbReference type="ARBA" id="ARBA00022833"/>
    </source>
</evidence>
<comment type="similarity">
    <text evidence="2">Belongs to the krueppel C2H2-type zinc-finger protein family.</text>
</comment>
<dbReference type="Pfam" id="PF00096">
    <property type="entry name" value="zf-C2H2"/>
    <property type="match status" value="7"/>
</dbReference>
<evidence type="ECO:0000256" key="1">
    <source>
        <dbReference type="ARBA" id="ARBA00004123"/>
    </source>
</evidence>
<feature type="compositionally biased region" description="Acidic residues" evidence="12">
    <location>
        <begin position="83"/>
        <end position="93"/>
    </location>
</feature>
<evidence type="ECO:0000256" key="2">
    <source>
        <dbReference type="ARBA" id="ARBA00006991"/>
    </source>
</evidence>
<dbReference type="FunFam" id="3.30.160.60:FF:000624">
    <property type="entry name" value="zinc finger protein 697"/>
    <property type="match status" value="1"/>
</dbReference>
<evidence type="ECO:0000256" key="7">
    <source>
        <dbReference type="ARBA" id="ARBA00023015"/>
    </source>
</evidence>
<dbReference type="FunFam" id="3.30.160.60:FF:000188">
    <property type="entry name" value="Zinc finger protein 787"/>
    <property type="match status" value="1"/>
</dbReference>
<keyword evidence="5" id="KW-0863">Zinc-finger</keyword>
<keyword evidence="10" id="KW-0539">Nucleus</keyword>
<dbReference type="PANTHER" id="PTHR24388">
    <property type="entry name" value="ZINC FINGER PROTEIN"/>
    <property type="match status" value="1"/>
</dbReference>
<feature type="compositionally biased region" description="Basic and acidic residues" evidence="12">
    <location>
        <begin position="143"/>
        <end position="154"/>
    </location>
</feature>
<feature type="compositionally biased region" description="Basic and acidic residues" evidence="12">
    <location>
        <begin position="241"/>
        <end position="256"/>
    </location>
</feature>
<keyword evidence="7" id="KW-0805">Transcription regulation</keyword>
<dbReference type="FunFam" id="3.30.160.60:FF:000193">
    <property type="entry name" value="Zinc finger protein 300"/>
    <property type="match status" value="1"/>
</dbReference>
<dbReference type="FunFam" id="3.30.160.60:FF:001498">
    <property type="entry name" value="Zinc finger protein 404"/>
    <property type="match status" value="1"/>
</dbReference>
<dbReference type="GO" id="GO:0003824">
    <property type="term" value="F:catalytic activity"/>
    <property type="evidence" value="ECO:0007669"/>
    <property type="project" value="InterPro"/>
</dbReference>
<keyword evidence="6" id="KW-0862">Zinc</keyword>
<dbReference type="GO" id="GO:0000981">
    <property type="term" value="F:DNA-binding transcription factor activity, RNA polymerase II-specific"/>
    <property type="evidence" value="ECO:0007669"/>
    <property type="project" value="TreeGrafter"/>
</dbReference>
<feature type="region of interest" description="Disordered" evidence="12">
    <location>
        <begin position="362"/>
        <end position="400"/>
    </location>
</feature>
<gene>
    <name evidence="13" type="ORF">CTOB1V02_LOCUS7991</name>
</gene>
<protein>
    <submittedName>
        <fullName evidence="13">Uncharacterized protein</fullName>
    </submittedName>
</protein>
<dbReference type="InterPro" id="IPR005135">
    <property type="entry name" value="Endo/exonuclease/phosphatase"/>
</dbReference>